<organism evidence="4 5">
    <name type="scientific">Chlamydomonas reinhardtii</name>
    <name type="common">Chlamydomonas smithii</name>
    <dbReference type="NCBI Taxonomy" id="3055"/>
    <lineage>
        <taxon>Eukaryota</taxon>
        <taxon>Viridiplantae</taxon>
        <taxon>Chlorophyta</taxon>
        <taxon>core chlorophytes</taxon>
        <taxon>Chlorophyceae</taxon>
        <taxon>CS clade</taxon>
        <taxon>Chlamydomonadales</taxon>
        <taxon>Chlamydomonadaceae</taxon>
        <taxon>Chlamydomonas</taxon>
    </lineage>
</organism>
<evidence type="ECO:0000256" key="2">
    <source>
        <dbReference type="SAM" id="MobiDB-lite"/>
    </source>
</evidence>
<comment type="catalytic activity">
    <reaction evidence="1">
        <text>a long-chain fatty acyl-CoA + 2 NADPH + 2 H(+) = a long-chain primary fatty alcohol + 2 NADP(+) + CoA</text>
        <dbReference type="Rhea" id="RHEA:52716"/>
        <dbReference type="ChEBI" id="CHEBI:15378"/>
        <dbReference type="ChEBI" id="CHEBI:57287"/>
        <dbReference type="ChEBI" id="CHEBI:57783"/>
        <dbReference type="ChEBI" id="CHEBI:58349"/>
        <dbReference type="ChEBI" id="CHEBI:77396"/>
        <dbReference type="ChEBI" id="CHEBI:83139"/>
        <dbReference type="EC" id="1.2.1.84"/>
    </reaction>
</comment>
<evidence type="ECO:0000313" key="4">
    <source>
        <dbReference type="EMBL" id="PNW85101.1"/>
    </source>
</evidence>
<gene>
    <name evidence="4" type="ORF">CHLRE_03g171700v5</name>
</gene>
<comment type="similarity">
    <text evidence="1">Belongs to the fatty acyl-CoA reductase family.</text>
</comment>
<dbReference type="GO" id="GO:0080019">
    <property type="term" value="F:alcohol-forming very long-chain fatty acyl-CoA reductase activity"/>
    <property type="evidence" value="ECO:0000318"/>
    <property type="project" value="GO_Central"/>
</dbReference>
<keyword evidence="1" id="KW-0444">Lipid biosynthesis</keyword>
<dbReference type="EC" id="1.2.1.84" evidence="1"/>
<proteinExistence type="inferred from homology"/>
<comment type="function">
    <text evidence="1">Catalyzes the reduction of fatty acyl-CoA to fatty alcohols.</text>
</comment>
<dbReference type="KEGG" id="cre:CHLRE_03g171700v5"/>
<dbReference type="InParanoid" id="A0A2K3DX52"/>
<dbReference type="EMBL" id="CM008964">
    <property type="protein sequence ID" value="PNW85101.1"/>
    <property type="molecule type" value="Genomic_DNA"/>
</dbReference>
<dbReference type="InterPro" id="IPR013120">
    <property type="entry name" value="FAR_NAD-bd"/>
</dbReference>
<evidence type="ECO:0000259" key="3">
    <source>
        <dbReference type="Pfam" id="PF07993"/>
    </source>
</evidence>
<keyword evidence="1" id="KW-0443">Lipid metabolism</keyword>
<dbReference type="SUPFAM" id="SSF51735">
    <property type="entry name" value="NAD(P)-binding Rossmann-fold domains"/>
    <property type="match status" value="1"/>
</dbReference>
<dbReference type="OrthoDB" id="1679203at2759"/>
<dbReference type="InterPro" id="IPR026055">
    <property type="entry name" value="FAR"/>
</dbReference>
<dbReference type="GeneID" id="66052839"/>
<dbReference type="Proteomes" id="UP000006906">
    <property type="component" value="Chromosome 3"/>
</dbReference>
<dbReference type="Pfam" id="PF07993">
    <property type="entry name" value="NAD_binding_4"/>
    <property type="match status" value="1"/>
</dbReference>
<dbReference type="PANTHER" id="PTHR11011">
    <property type="entry name" value="MALE STERILITY PROTEIN 2-RELATED"/>
    <property type="match status" value="1"/>
</dbReference>
<dbReference type="GO" id="GO:0035336">
    <property type="term" value="P:long-chain fatty-acyl-CoA metabolic process"/>
    <property type="evidence" value="ECO:0000318"/>
    <property type="project" value="GO_Central"/>
</dbReference>
<sequence length="813" mass="82240">MHSQRLVSDPRVGATASGTVGADADLSGGGSSIGGTPQLSLIESLRGRAVFITGATGYLGGVVLEQLLRVAGEAVGRVYVLARARGRLGAAERVGRVLGGGLFTTVRERHGEAMRKVVAVAGDLSESGCGISEAALAEMAAEGSLLVIHSAARIALEDPIQTTLLNNYEGTRRLLGLVAGRLAHCCAGFVHVSTSFVGMNQPHNSVVPERLCPLMFGDQRVDHARLARELLATDTAMADMRADMLCKNWGLPNTYLLGKHLSESLVEQYHSERLIPAGCAIVRPSLVSALAGAPWPGYVGNLAGPSGYMTAFALGFFNRGSAAWHAWHLLDSVPGDVAGAVILAAAAALAAGIHSREQLHALAARAAANGGGGGGGAAAVVAATAAMSDQRTSGSFLEGGNESFRLRPGVQGGGGFGGALRTITTVGRAHDGGAEGGGGGGGGAAATLAEDSGDHWNRRALQAQAALDAAAAGEEGRREAPAAQRAAGELLVFHAASSTVNPCLHWEAYEMARRFFTVHKLKYRLGGYVRAGADYMPVPWRVTLAKKITKAKVAAAAGLLGCFGQQRAARKLRVGFTAWDYANDVKHDKTLFFSVRNVLALERCLPPQERAALPLVWRGSWELFANTYMAGVCKLFMGLPVPPATPQLPHNFVHLPFVHLTPEQLPRVAGAGAAAGTAAAGGPAGTTPTAAAVPPTAAGTTAGAGAAAAAAAPLAVEEQTRTAAAAPPAGAGEGGGGGGSAVNGSSGGGGGKKGGPWTLGKILGGGGDGGGHKKHDTATDQEQQGQGPALVKAGGVAAAAPAGPAQALPAQVV</sequence>
<name>A0A2K3DX52_CHLRE</name>
<dbReference type="Gramene" id="PNW85101">
    <property type="protein sequence ID" value="PNW85101"/>
    <property type="gene ID" value="CHLRE_03g171700v5"/>
</dbReference>
<keyword evidence="1" id="KW-0521">NADP</keyword>
<reference evidence="4 5" key="1">
    <citation type="journal article" date="2007" name="Science">
        <title>The Chlamydomonas genome reveals the evolution of key animal and plant functions.</title>
        <authorList>
            <person name="Merchant S.S."/>
            <person name="Prochnik S.E."/>
            <person name="Vallon O."/>
            <person name="Harris E.H."/>
            <person name="Karpowicz S.J."/>
            <person name="Witman G.B."/>
            <person name="Terry A."/>
            <person name="Salamov A."/>
            <person name="Fritz-Laylin L.K."/>
            <person name="Marechal-Drouard L."/>
            <person name="Marshall W.F."/>
            <person name="Qu L.H."/>
            <person name="Nelson D.R."/>
            <person name="Sanderfoot A.A."/>
            <person name="Spalding M.H."/>
            <person name="Kapitonov V.V."/>
            <person name="Ren Q."/>
            <person name="Ferris P."/>
            <person name="Lindquist E."/>
            <person name="Shapiro H."/>
            <person name="Lucas S.M."/>
            <person name="Grimwood J."/>
            <person name="Schmutz J."/>
            <person name="Cardol P."/>
            <person name="Cerutti H."/>
            <person name="Chanfreau G."/>
            <person name="Chen C.L."/>
            <person name="Cognat V."/>
            <person name="Croft M.T."/>
            <person name="Dent R."/>
            <person name="Dutcher S."/>
            <person name="Fernandez E."/>
            <person name="Fukuzawa H."/>
            <person name="Gonzalez-Ballester D."/>
            <person name="Gonzalez-Halphen D."/>
            <person name="Hallmann A."/>
            <person name="Hanikenne M."/>
            <person name="Hippler M."/>
            <person name="Inwood W."/>
            <person name="Jabbari K."/>
            <person name="Kalanon M."/>
            <person name="Kuras R."/>
            <person name="Lefebvre P.A."/>
            <person name="Lemaire S.D."/>
            <person name="Lobanov A.V."/>
            <person name="Lohr M."/>
            <person name="Manuell A."/>
            <person name="Meier I."/>
            <person name="Mets L."/>
            <person name="Mittag M."/>
            <person name="Mittelmeier T."/>
            <person name="Moroney J.V."/>
            <person name="Moseley J."/>
            <person name="Napoli C."/>
            <person name="Nedelcu A.M."/>
            <person name="Niyogi K."/>
            <person name="Novoselov S.V."/>
            <person name="Paulsen I.T."/>
            <person name="Pazour G."/>
            <person name="Purton S."/>
            <person name="Ral J.P."/>
            <person name="Riano-Pachon D.M."/>
            <person name="Riekhof W."/>
            <person name="Rymarquis L."/>
            <person name="Schroda M."/>
            <person name="Stern D."/>
            <person name="Umen J."/>
            <person name="Willows R."/>
            <person name="Wilson N."/>
            <person name="Zimmer S.L."/>
            <person name="Allmer J."/>
            <person name="Balk J."/>
            <person name="Bisova K."/>
            <person name="Chen C.J."/>
            <person name="Elias M."/>
            <person name="Gendler K."/>
            <person name="Hauser C."/>
            <person name="Lamb M.R."/>
            <person name="Ledford H."/>
            <person name="Long J.C."/>
            <person name="Minagawa J."/>
            <person name="Page M.D."/>
            <person name="Pan J."/>
            <person name="Pootakham W."/>
            <person name="Roje S."/>
            <person name="Rose A."/>
            <person name="Stahlberg E."/>
            <person name="Terauchi A.M."/>
            <person name="Yang P."/>
            <person name="Ball S."/>
            <person name="Bowler C."/>
            <person name="Dieckmann C.L."/>
            <person name="Gladyshev V.N."/>
            <person name="Green P."/>
            <person name="Jorgensen R."/>
            <person name="Mayfield S."/>
            <person name="Mueller-Roeber B."/>
            <person name="Rajamani S."/>
            <person name="Sayre R.T."/>
            <person name="Brokstein P."/>
            <person name="Dubchak I."/>
            <person name="Goodstein D."/>
            <person name="Hornick L."/>
            <person name="Huang Y.W."/>
            <person name="Jhaveri J."/>
            <person name="Luo Y."/>
            <person name="Martinez D."/>
            <person name="Ngau W.C."/>
            <person name="Otillar B."/>
            <person name="Poliakov A."/>
            <person name="Porter A."/>
            <person name="Szajkowski L."/>
            <person name="Werner G."/>
            <person name="Zhou K."/>
            <person name="Grigoriev I.V."/>
            <person name="Rokhsar D.S."/>
            <person name="Grossman A.R."/>
        </authorList>
    </citation>
    <scope>NUCLEOTIDE SEQUENCE [LARGE SCALE GENOMIC DNA]</scope>
    <source>
        <strain evidence="5">CC-503</strain>
    </source>
</reference>
<dbReference type="PANTHER" id="PTHR11011:SF45">
    <property type="entry name" value="FATTY ACYL-COA REDUCTASE CG8306-RELATED"/>
    <property type="match status" value="1"/>
</dbReference>
<feature type="domain" description="Thioester reductase (TE)" evidence="3">
    <location>
        <begin position="52"/>
        <end position="338"/>
    </location>
</feature>
<accession>A0A2K3DX52</accession>
<feature type="region of interest" description="Disordered" evidence="2">
    <location>
        <begin position="1"/>
        <end position="20"/>
    </location>
</feature>
<dbReference type="STRING" id="3055.A0A2K3DX52"/>
<feature type="region of interest" description="Disordered" evidence="2">
    <location>
        <begin position="428"/>
        <end position="449"/>
    </location>
</feature>
<feature type="region of interest" description="Disordered" evidence="2">
    <location>
        <begin position="676"/>
        <end position="700"/>
    </location>
</feature>
<feature type="region of interest" description="Disordered" evidence="2">
    <location>
        <begin position="719"/>
        <end position="795"/>
    </location>
</feature>
<keyword evidence="5" id="KW-1185">Reference proteome</keyword>
<dbReference type="Gene3D" id="3.40.50.720">
    <property type="entry name" value="NAD(P)-binding Rossmann-like Domain"/>
    <property type="match status" value="1"/>
</dbReference>
<feature type="compositionally biased region" description="Gly residues" evidence="2">
    <location>
        <begin position="731"/>
        <end position="754"/>
    </location>
</feature>
<protein>
    <recommendedName>
        <fullName evidence="1">Fatty acyl-CoA reductase</fullName>
        <ecNumber evidence="1">1.2.1.84</ecNumber>
    </recommendedName>
</protein>
<feature type="compositionally biased region" description="Gly residues" evidence="2">
    <location>
        <begin position="434"/>
        <end position="444"/>
    </location>
</feature>
<dbReference type="InterPro" id="IPR036291">
    <property type="entry name" value="NAD(P)-bd_dom_sf"/>
</dbReference>
<evidence type="ECO:0000256" key="1">
    <source>
        <dbReference type="RuleBase" id="RU363097"/>
    </source>
</evidence>
<keyword evidence="1" id="KW-0560">Oxidoreductase</keyword>
<dbReference type="AlphaFoldDB" id="A0A2K3DX52"/>
<dbReference type="GO" id="GO:0102965">
    <property type="term" value="F:alcohol-forming long-chain fatty acyl-CoA reductase activity"/>
    <property type="evidence" value="ECO:0007669"/>
    <property type="project" value="UniProtKB-EC"/>
</dbReference>
<evidence type="ECO:0000313" key="5">
    <source>
        <dbReference type="Proteomes" id="UP000006906"/>
    </source>
</evidence>
<dbReference type="RefSeq" id="XP_042926019.1">
    <property type="nucleotide sequence ID" value="XM_043060890.1"/>
</dbReference>